<proteinExistence type="predicted"/>
<feature type="region of interest" description="Disordered" evidence="1">
    <location>
        <begin position="88"/>
        <end position="117"/>
    </location>
</feature>
<feature type="compositionally biased region" description="Basic and acidic residues" evidence="1">
    <location>
        <begin position="89"/>
        <end position="105"/>
    </location>
</feature>
<dbReference type="EMBL" id="JH431939">
    <property type="status" value="NOT_ANNOTATED_CDS"/>
    <property type="molecule type" value="Genomic_DNA"/>
</dbReference>
<keyword evidence="2" id="KW-0812">Transmembrane</keyword>
<dbReference type="Proteomes" id="UP000014500">
    <property type="component" value="Unassembled WGS sequence"/>
</dbReference>
<evidence type="ECO:0000313" key="3">
    <source>
        <dbReference type="EnsemblMetazoa" id="SMAR009738-PA"/>
    </source>
</evidence>
<dbReference type="AlphaFoldDB" id="T1J7T3"/>
<keyword evidence="2" id="KW-1133">Transmembrane helix</keyword>
<feature type="transmembrane region" description="Helical" evidence="2">
    <location>
        <begin position="61"/>
        <end position="83"/>
    </location>
</feature>
<organism evidence="3 4">
    <name type="scientific">Strigamia maritima</name>
    <name type="common">European centipede</name>
    <name type="synonym">Geophilus maritimus</name>
    <dbReference type="NCBI Taxonomy" id="126957"/>
    <lineage>
        <taxon>Eukaryota</taxon>
        <taxon>Metazoa</taxon>
        <taxon>Ecdysozoa</taxon>
        <taxon>Arthropoda</taxon>
        <taxon>Myriapoda</taxon>
        <taxon>Chilopoda</taxon>
        <taxon>Pleurostigmophora</taxon>
        <taxon>Geophilomorpha</taxon>
        <taxon>Linotaeniidae</taxon>
        <taxon>Strigamia</taxon>
    </lineage>
</organism>
<reference evidence="3" key="2">
    <citation type="submission" date="2015-02" db="UniProtKB">
        <authorList>
            <consortium name="EnsemblMetazoa"/>
        </authorList>
    </citation>
    <scope>IDENTIFICATION</scope>
</reference>
<keyword evidence="2" id="KW-0472">Membrane</keyword>
<reference evidence="4" key="1">
    <citation type="submission" date="2011-05" db="EMBL/GenBank/DDBJ databases">
        <authorList>
            <person name="Richards S.R."/>
            <person name="Qu J."/>
            <person name="Jiang H."/>
            <person name="Jhangiani S.N."/>
            <person name="Agravi P."/>
            <person name="Goodspeed R."/>
            <person name="Gross S."/>
            <person name="Mandapat C."/>
            <person name="Jackson L."/>
            <person name="Mathew T."/>
            <person name="Pu L."/>
            <person name="Thornton R."/>
            <person name="Saada N."/>
            <person name="Wilczek-Boney K.B."/>
            <person name="Lee S."/>
            <person name="Kovar C."/>
            <person name="Wu Y."/>
            <person name="Scherer S.E."/>
            <person name="Worley K.C."/>
            <person name="Muzny D.M."/>
            <person name="Gibbs R."/>
        </authorList>
    </citation>
    <scope>NUCLEOTIDE SEQUENCE</scope>
    <source>
        <strain evidence="4">Brora</strain>
    </source>
</reference>
<keyword evidence="4" id="KW-1185">Reference proteome</keyword>
<evidence type="ECO:0000313" key="4">
    <source>
        <dbReference type="Proteomes" id="UP000014500"/>
    </source>
</evidence>
<protein>
    <submittedName>
        <fullName evidence="3">Uncharacterized protein</fullName>
    </submittedName>
</protein>
<evidence type="ECO:0000256" key="1">
    <source>
        <dbReference type="SAM" id="MobiDB-lite"/>
    </source>
</evidence>
<feature type="compositionally biased region" description="Polar residues" evidence="1">
    <location>
        <begin position="107"/>
        <end position="117"/>
    </location>
</feature>
<dbReference type="HOGENOM" id="CLU_2087867_0_0_1"/>
<dbReference type="EnsemblMetazoa" id="SMAR009738-RA">
    <property type="protein sequence ID" value="SMAR009738-PA"/>
    <property type="gene ID" value="SMAR009738"/>
</dbReference>
<name>T1J7T3_STRMM</name>
<accession>T1J7T3</accession>
<evidence type="ECO:0000256" key="2">
    <source>
        <dbReference type="SAM" id="Phobius"/>
    </source>
</evidence>
<sequence length="117" mass="13727">MPFLDEEKCRSLNGENFTYFVSFKTNISAPLAPRYMRTPRFRKEELMKLIGSPINMKLQTFLLVVVLLLSTVVTVTYNEVLYYRSFKNSNEKSSKSSSRESKKEYFMQSSSYHEVSH</sequence>